<protein>
    <submittedName>
        <fullName evidence="1">Uncharacterized protein</fullName>
    </submittedName>
</protein>
<sequence length="53" mass="5107">MAAELDFTADNLALAGTAGTVATAVGQQQAGLERGFQDGAVGLGGKSVATGLK</sequence>
<name>A0A645JC05_9ZZZZ</name>
<organism evidence="1">
    <name type="scientific">bioreactor metagenome</name>
    <dbReference type="NCBI Taxonomy" id="1076179"/>
    <lineage>
        <taxon>unclassified sequences</taxon>
        <taxon>metagenomes</taxon>
        <taxon>ecological metagenomes</taxon>
    </lineage>
</organism>
<evidence type="ECO:0000313" key="1">
    <source>
        <dbReference type="EMBL" id="MPN61218.1"/>
    </source>
</evidence>
<comment type="caution">
    <text evidence="1">The sequence shown here is derived from an EMBL/GenBank/DDBJ whole genome shotgun (WGS) entry which is preliminary data.</text>
</comment>
<proteinExistence type="predicted"/>
<dbReference type="EMBL" id="VSSQ01137496">
    <property type="protein sequence ID" value="MPN61218.1"/>
    <property type="molecule type" value="Genomic_DNA"/>
</dbReference>
<accession>A0A645JC05</accession>
<reference evidence="1" key="1">
    <citation type="submission" date="2019-08" db="EMBL/GenBank/DDBJ databases">
        <authorList>
            <person name="Kucharzyk K."/>
            <person name="Murdoch R.W."/>
            <person name="Higgins S."/>
            <person name="Loffler F."/>
        </authorList>
    </citation>
    <scope>NUCLEOTIDE SEQUENCE</scope>
</reference>
<gene>
    <name evidence="1" type="ORF">SDC9_208952</name>
</gene>
<dbReference type="AlphaFoldDB" id="A0A645JC05"/>